<sequence length="242" mass="27176">MKGLIGVLGGMGPAATVDLFNKFVNYTVVNRDQEHIPLIISSIPDIPDRTDALLNHGESPLPLMTDYLRKLENAGAECIVIPCNTAHFWFSELKEVCHVDMLSIVETTMKEVLVTKKKNIGLLATNATMYMGLYQKNIERNYLNCITPDKKSQENVMESIYLLKSGNKKMAESIMKKQAETLFSRGAEVIVLGCTEVPVILANEINNYPDKYIDSTSSLVRASIQWYENRVGKQNLMINKNI</sequence>
<dbReference type="PANTHER" id="PTHR21198:SF7">
    <property type="entry name" value="ASPARTATE-GLUTAMATE RACEMASE FAMILY"/>
    <property type="match status" value="1"/>
</dbReference>
<dbReference type="NCBIfam" id="TIGR00035">
    <property type="entry name" value="asp_race"/>
    <property type="match status" value="1"/>
</dbReference>
<evidence type="ECO:0000256" key="1">
    <source>
        <dbReference type="ARBA" id="ARBA00007847"/>
    </source>
</evidence>
<dbReference type="InterPro" id="IPR015942">
    <property type="entry name" value="Asp/Glu/hydantoin_racemase"/>
</dbReference>
<keyword evidence="2" id="KW-0413">Isomerase</keyword>
<organism evidence="3 4">
    <name type="scientific">Providencia rettgeri</name>
    <dbReference type="NCBI Taxonomy" id="587"/>
    <lineage>
        <taxon>Bacteria</taxon>
        <taxon>Pseudomonadati</taxon>
        <taxon>Pseudomonadota</taxon>
        <taxon>Gammaproteobacteria</taxon>
        <taxon>Enterobacterales</taxon>
        <taxon>Morganellaceae</taxon>
        <taxon>Providencia</taxon>
    </lineage>
</organism>
<protein>
    <submittedName>
        <fullName evidence="3">Aspartate racemase</fullName>
    </submittedName>
</protein>
<dbReference type="InterPro" id="IPR033134">
    <property type="entry name" value="Asp/Glu_racemase_AS_2"/>
</dbReference>
<dbReference type="SUPFAM" id="SSF53681">
    <property type="entry name" value="Aspartate/glutamate racemase"/>
    <property type="match status" value="2"/>
</dbReference>
<comment type="caution">
    <text evidence="3">The sequence shown here is derived from an EMBL/GenBank/DDBJ whole genome shotgun (WGS) entry which is preliminary data.</text>
</comment>
<accession>A0A264VLR2</accession>
<gene>
    <name evidence="3" type="ORF">CHI95_22860</name>
</gene>
<reference evidence="3 4" key="1">
    <citation type="submission" date="2017-07" db="EMBL/GenBank/DDBJ databases">
        <title>blaIMP-27 on transferable plasmids in Proteus mirabilis and Providencia rettgeri.</title>
        <authorList>
            <person name="Potter R."/>
        </authorList>
    </citation>
    <scope>NUCLEOTIDE SEQUENCE [LARGE SCALE GENOMIC DNA]</scope>
    <source>
        <strain evidence="3 4">PR1</strain>
    </source>
</reference>
<dbReference type="Pfam" id="PF01177">
    <property type="entry name" value="Asp_Glu_race"/>
    <property type="match status" value="1"/>
</dbReference>
<dbReference type="Gene3D" id="3.40.50.1860">
    <property type="match status" value="2"/>
</dbReference>
<dbReference type="STRING" id="587.RB151_008750"/>
<dbReference type="Proteomes" id="UP000216001">
    <property type="component" value="Unassembled WGS sequence"/>
</dbReference>
<dbReference type="InterPro" id="IPR001920">
    <property type="entry name" value="Asp/Glu_race"/>
</dbReference>
<dbReference type="AlphaFoldDB" id="A0A264VLR2"/>
<evidence type="ECO:0000256" key="2">
    <source>
        <dbReference type="ARBA" id="ARBA00023235"/>
    </source>
</evidence>
<dbReference type="RefSeq" id="WP_094963064.1">
    <property type="nucleotide sequence ID" value="NZ_NOWC01000041.1"/>
</dbReference>
<proteinExistence type="inferred from homology"/>
<dbReference type="PROSITE" id="PS00924">
    <property type="entry name" value="ASP_GLU_RACEMASE_2"/>
    <property type="match status" value="1"/>
</dbReference>
<dbReference type="PANTHER" id="PTHR21198">
    <property type="entry name" value="GLUTAMATE RACEMASE"/>
    <property type="match status" value="1"/>
</dbReference>
<dbReference type="InterPro" id="IPR004380">
    <property type="entry name" value="Asp_race"/>
</dbReference>
<evidence type="ECO:0000313" key="3">
    <source>
        <dbReference type="EMBL" id="OZS72263.1"/>
    </source>
</evidence>
<dbReference type="GO" id="GO:0047661">
    <property type="term" value="F:amino-acid racemase activity"/>
    <property type="evidence" value="ECO:0007669"/>
    <property type="project" value="InterPro"/>
</dbReference>
<name>A0A264VLR2_PRORE</name>
<evidence type="ECO:0000313" key="4">
    <source>
        <dbReference type="Proteomes" id="UP000216001"/>
    </source>
</evidence>
<dbReference type="EMBL" id="NOWC01000041">
    <property type="protein sequence ID" value="OZS72263.1"/>
    <property type="molecule type" value="Genomic_DNA"/>
</dbReference>
<comment type="similarity">
    <text evidence="1">Belongs to the aspartate/glutamate racemases family.</text>
</comment>